<evidence type="ECO:0000256" key="7">
    <source>
        <dbReference type="ARBA" id="ARBA00023125"/>
    </source>
</evidence>
<evidence type="ECO:0000256" key="3">
    <source>
        <dbReference type="ARBA" id="ARBA00022722"/>
    </source>
</evidence>
<dbReference type="Gene3D" id="1.10.443.10">
    <property type="entry name" value="Intergrase catalytic core"/>
    <property type="match status" value="1"/>
</dbReference>
<dbReference type="GO" id="GO:0016787">
    <property type="term" value="F:hydrolase activity"/>
    <property type="evidence" value="ECO:0007669"/>
    <property type="project" value="UniProtKB-KW"/>
</dbReference>
<dbReference type="InterPro" id="IPR043502">
    <property type="entry name" value="DNA/RNA_pol_sf"/>
</dbReference>
<dbReference type="EMBL" id="CAJPWZ010002131">
    <property type="protein sequence ID" value="CAG2231061.1"/>
    <property type="molecule type" value="Genomic_DNA"/>
</dbReference>
<dbReference type="PANTHER" id="PTHR33050:SF7">
    <property type="entry name" value="RIBONUCLEASE H"/>
    <property type="match status" value="1"/>
</dbReference>
<dbReference type="InterPro" id="IPR041373">
    <property type="entry name" value="RT_RNaseH"/>
</dbReference>
<feature type="region of interest" description="Disordered" evidence="9">
    <location>
        <begin position="107"/>
        <end position="154"/>
    </location>
</feature>
<dbReference type="Gene3D" id="1.10.150.130">
    <property type="match status" value="1"/>
</dbReference>
<keyword evidence="2" id="KW-0548">Nucleotidyltransferase</keyword>
<reference evidence="11" key="1">
    <citation type="submission" date="2021-03" db="EMBL/GenBank/DDBJ databases">
        <authorList>
            <person name="Bekaert M."/>
        </authorList>
    </citation>
    <scope>NUCLEOTIDE SEQUENCE</scope>
</reference>
<evidence type="ECO:0000256" key="4">
    <source>
        <dbReference type="ARBA" id="ARBA00022759"/>
    </source>
</evidence>
<dbReference type="SUPFAM" id="SSF56672">
    <property type="entry name" value="DNA/RNA polymerases"/>
    <property type="match status" value="1"/>
</dbReference>
<name>A0A8S3TB26_MYTED</name>
<dbReference type="GO" id="GO:0004519">
    <property type="term" value="F:endonuclease activity"/>
    <property type="evidence" value="ECO:0007669"/>
    <property type="project" value="UniProtKB-KW"/>
</dbReference>
<dbReference type="Pfam" id="PF00078">
    <property type="entry name" value="RVT_1"/>
    <property type="match status" value="1"/>
</dbReference>
<organism evidence="11 12">
    <name type="scientific">Mytilus edulis</name>
    <name type="common">Blue mussel</name>
    <dbReference type="NCBI Taxonomy" id="6550"/>
    <lineage>
        <taxon>Eukaryota</taxon>
        <taxon>Metazoa</taxon>
        <taxon>Spiralia</taxon>
        <taxon>Lophotrochozoa</taxon>
        <taxon>Mollusca</taxon>
        <taxon>Bivalvia</taxon>
        <taxon>Autobranchia</taxon>
        <taxon>Pteriomorphia</taxon>
        <taxon>Mytilida</taxon>
        <taxon>Mytiloidea</taxon>
        <taxon>Mytilidae</taxon>
        <taxon>Mytilinae</taxon>
        <taxon>Mytilus</taxon>
    </lineage>
</organism>
<dbReference type="GO" id="GO:0003677">
    <property type="term" value="F:DNA binding"/>
    <property type="evidence" value="ECO:0007669"/>
    <property type="project" value="UniProtKB-KW"/>
</dbReference>
<dbReference type="Gene3D" id="3.30.420.10">
    <property type="entry name" value="Ribonuclease H-like superfamily/Ribonuclease H"/>
    <property type="match status" value="1"/>
</dbReference>
<keyword evidence="1" id="KW-0808">Transferase</keyword>
<dbReference type="InterPro" id="IPR036397">
    <property type="entry name" value="RNaseH_sf"/>
</dbReference>
<dbReference type="Pfam" id="PF17917">
    <property type="entry name" value="RT_RNaseH"/>
    <property type="match status" value="1"/>
</dbReference>
<keyword evidence="8" id="KW-0233">DNA recombination</keyword>
<evidence type="ECO:0000256" key="2">
    <source>
        <dbReference type="ARBA" id="ARBA00022695"/>
    </source>
</evidence>
<dbReference type="CDD" id="cd09275">
    <property type="entry name" value="RNase_HI_RT_DIRS1"/>
    <property type="match status" value="1"/>
</dbReference>
<evidence type="ECO:0000256" key="5">
    <source>
        <dbReference type="ARBA" id="ARBA00022801"/>
    </source>
</evidence>
<keyword evidence="12" id="KW-1185">Reference proteome</keyword>
<keyword evidence="6" id="KW-0695">RNA-directed DNA polymerase</keyword>
<comment type="caution">
    <text evidence="11">The sequence shown here is derived from an EMBL/GenBank/DDBJ whole genome shotgun (WGS) entry which is preliminary data.</text>
</comment>
<keyword evidence="5" id="KW-0378">Hydrolase</keyword>
<dbReference type="Gene3D" id="3.10.10.10">
    <property type="entry name" value="HIV Type 1 Reverse Transcriptase, subunit A, domain 1"/>
    <property type="match status" value="1"/>
</dbReference>
<evidence type="ECO:0000259" key="10">
    <source>
        <dbReference type="PROSITE" id="PS50878"/>
    </source>
</evidence>
<dbReference type="AlphaFoldDB" id="A0A8S3TB26"/>
<sequence>MIIKVDEDEQHMKGKGKGPAKPAERKCPKPIVSKSSTGSGPKVNNKDAKGKTLVNKGHEVSASTSDSNNNVIINMLTDMRNEQSSTNKRLEDMNKRIDVLYNDEYDDEYDNVGDVDEDMDEVHEPDDGQDTGNEPPCKKQKTLSNREESRFSSMNKRFRSGERCGDKLDEHLADNIKIIFRNGISEEKYRELMKDEKSNRPENCEGLVPVQTDQLVWDLLWPRTRTNDNRMRQCQTTVVRGATYLSKVVNRLDTILGKEDTQNKPELEGILDDCMDSLALFGHANKEICLGENSLKPDVKVNIVSCLIAQPFNKWLFGGDVSKTVKKTLENVFRGGFRGGWRSSWNRRRGRGRGGRGRDAVQHCYIEFTDNRPPIQNKMSIRNSKFNLKEEKIVDIEIEKLLKMNVIQEVESEINEFISPIFVRPKKNGEYRMILNLKELNKHIEYQHFKMDSFESALNLIKENAYMSSVDLRHAYYSINIAEQHRKFLRFVWKEKYFQYSCLPNGIAMAPRLFTKIMKVVYASLHKMGYVNVGYIDDSLLLGDTELECKNNVTETVNMVSSLGFIVHKDKSVFTPKKCIKFLGFYIDSETMIVTLPVEKQDTIAKECKQLQSKNKCKIREVARVLGILISSLPAVEFGKLYYRKIEREKIKALKLAMGDFDSEMFVTSEMKQDLKWWSDNIYTQKRKFNRGNPQVIIQTDASKLGWGAVLNEQKIGSRWSNDEKDNHINCLELLAVYYALKSFKDDLNTVENVKILTDNTTAVSYINSMGGIKSIECNRIARKIWIWCFEHQIWLIATHIPGKLNTKADYQSRNFNDQIEWQLNKNNFEKHDRTLCKEDYKRQGRRAVCGTTLANPTMVCSSNETVNKQSICYQSKQKAIDSTIQGHSSSFRKDIEFDGMSDIRNRLQNRGISEKTSTIIMASWRSGTQKQYKTYIKKWFIFCLERKEDKFHTSVELVLEFLTYLFECGLSYSALNSARSALSAFGLTFDNVPVGKHPLVIRFLKGVYHLRPTVHNDVNIWDVSIVLRLLRRLSPVADISVKDLTLKLVMLIALTNATRSQSIHLLKLSNMQKQKDCFRFKIFDLLKQSRPGYKNPEVILKSFPPDRRLCVYLVLKEYLKRTVDIRSEEDSLILSYIKPHKKVSCSTISRWIKSIMCRAGIDTSIFKAHSTRSASTSKAKQNNVPVSDILAKAGWSSSTTFGKFYDKTVTTTDVFAEKVLQI</sequence>
<dbReference type="GO" id="GO:0006310">
    <property type="term" value="P:DNA recombination"/>
    <property type="evidence" value="ECO:0007669"/>
    <property type="project" value="UniProtKB-KW"/>
</dbReference>
<keyword evidence="4" id="KW-0255">Endonuclease</keyword>
<protein>
    <recommendedName>
        <fullName evidence="10">Reverse transcriptase domain-containing protein</fullName>
    </recommendedName>
</protein>
<dbReference type="InterPro" id="IPR002104">
    <property type="entry name" value="Integrase_catalytic"/>
</dbReference>
<dbReference type="GO" id="GO:0015074">
    <property type="term" value="P:DNA integration"/>
    <property type="evidence" value="ECO:0007669"/>
    <property type="project" value="InterPro"/>
</dbReference>
<accession>A0A8S3TB26</accession>
<dbReference type="Gene3D" id="3.30.70.270">
    <property type="match status" value="1"/>
</dbReference>
<dbReference type="InterPro" id="IPR013762">
    <property type="entry name" value="Integrase-like_cat_sf"/>
</dbReference>
<dbReference type="GO" id="GO:0003964">
    <property type="term" value="F:RNA-directed DNA polymerase activity"/>
    <property type="evidence" value="ECO:0007669"/>
    <property type="project" value="UniProtKB-KW"/>
</dbReference>
<dbReference type="OrthoDB" id="6140514at2759"/>
<dbReference type="SUPFAM" id="SSF56349">
    <property type="entry name" value="DNA breaking-rejoining enzymes"/>
    <property type="match status" value="1"/>
</dbReference>
<keyword evidence="7" id="KW-0238">DNA-binding</keyword>
<dbReference type="CDD" id="cd03714">
    <property type="entry name" value="RT_DIRS1"/>
    <property type="match status" value="1"/>
</dbReference>
<feature type="compositionally biased region" description="Acidic residues" evidence="9">
    <location>
        <begin position="107"/>
        <end position="129"/>
    </location>
</feature>
<dbReference type="InterPro" id="IPR011010">
    <property type="entry name" value="DNA_brk_join_enz"/>
</dbReference>
<dbReference type="InterPro" id="IPR052055">
    <property type="entry name" value="Hepadnavirus_pol/RT"/>
</dbReference>
<dbReference type="Pfam" id="PF00589">
    <property type="entry name" value="Phage_integrase"/>
    <property type="match status" value="1"/>
</dbReference>
<dbReference type="Proteomes" id="UP000683360">
    <property type="component" value="Unassembled WGS sequence"/>
</dbReference>
<dbReference type="InterPro" id="IPR010998">
    <property type="entry name" value="Integrase_recombinase_N"/>
</dbReference>
<dbReference type="PANTHER" id="PTHR33050">
    <property type="entry name" value="REVERSE TRANSCRIPTASE DOMAIN-CONTAINING PROTEIN"/>
    <property type="match status" value="1"/>
</dbReference>
<evidence type="ECO:0000256" key="8">
    <source>
        <dbReference type="ARBA" id="ARBA00023172"/>
    </source>
</evidence>
<evidence type="ECO:0000256" key="1">
    <source>
        <dbReference type="ARBA" id="ARBA00022679"/>
    </source>
</evidence>
<evidence type="ECO:0000313" key="12">
    <source>
        <dbReference type="Proteomes" id="UP000683360"/>
    </source>
</evidence>
<feature type="region of interest" description="Disordered" evidence="9">
    <location>
        <begin position="1"/>
        <end position="66"/>
    </location>
</feature>
<evidence type="ECO:0000256" key="6">
    <source>
        <dbReference type="ARBA" id="ARBA00022918"/>
    </source>
</evidence>
<dbReference type="InterPro" id="IPR043128">
    <property type="entry name" value="Rev_trsase/Diguanyl_cyclase"/>
</dbReference>
<keyword evidence="3" id="KW-0540">Nuclease</keyword>
<feature type="domain" description="Reverse transcriptase" evidence="10">
    <location>
        <begin position="405"/>
        <end position="587"/>
    </location>
</feature>
<proteinExistence type="predicted"/>
<dbReference type="PROSITE" id="PS50878">
    <property type="entry name" value="RT_POL"/>
    <property type="match status" value="1"/>
</dbReference>
<dbReference type="InterPro" id="IPR000477">
    <property type="entry name" value="RT_dom"/>
</dbReference>
<evidence type="ECO:0000313" key="11">
    <source>
        <dbReference type="EMBL" id="CAG2231061.1"/>
    </source>
</evidence>
<evidence type="ECO:0000256" key="9">
    <source>
        <dbReference type="SAM" id="MobiDB-lite"/>
    </source>
</evidence>
<gene>
    <name evidence="11" type="ORF">MEDL_43950</name>
</gene>